<dbReference type="Proteomes" id="UP000033187">
    <property type="component" value="Chromosome 1"/>
</dbReference>
<organism evidence="9 10">
    <name type="scientific">Candidatus Filomicrobium marinum</name>
    <dbReference type="NCBI Taxonomy" id="1608628"/>
    <lineage>
        <taxon>Bacteria</taxon>
        <taxon>Pseudomonadati</taxon>
        <taxon>Pseudomonadota</taxon>
        <taxon>Alphaproteobacteria</taxon>
        <taxon>Hyphomicrobiales</taxon>
        <taxon>Hyphomicrobiaceae</taxon>
        <taxon>Filomicrobium</taxon>
    </lineage>
</organism>
<keyword evidence="1" id="KW-0645">Protease</keyword>
<feature type="domain" description="Peptidase metallopeptidase" evidence="8">
    <location>
        <begin position="38"/>
        <end position="225"/>
    </location>
</feature>
<dbReference type="GO" id="GO:0006508">
    <property type="term" value="P:proteolysis"/>
    <property type="evidence" value="ECO:0007669"/>
    <property type="project" value="UniProtKB-KW"/>
</dbReference>
<dbReference type="EMBL" id="LN829119">
    <property type="protein sequence ID" value="CPR17139.1"/>
    <property type="molecule type" value="Genomic_DNA"/>
</dbReference>
<name>A0A0D6JCS6_9HYPH</name>
<evidence type="ECO:0000259" key="8">
    <source>
        <dbReference type="SMART" id="SM00235"/>
    </source>
</evidence>
<dbReference type="GO" id="GO:0031012">
    <property type="term" value="C:extracellular matrix"/>
    <property type="evidence" value="ECO:0007669"/>
    <property type="project" value="InterPro"/>
</dbReference>
<evidence type="ECO:0000256" key="2">
    <source>
        <dbReference type="ARBA" id="ARBA00022723"/>
    </source>
</evidence>
<dbReference type="GO" id="GO:0008270">
    <property type="term" value="F:zinc ion binding"/>
    <property type="evidence" value="ECO:0007669"/>
    <property type="project" value="InterPro"/>
</dbReference>
<keyword evidence="4" id="KW-0862">Zinc</keyword>
<keyword evidence="5" id="KW-0482">Metalloprotease</keyword>
<keyword evidence="10" id="KW-1185">Reference proteome</keyword>
<dbReference type="KEGG" id="fil:BN1229_v1_1120"/>
<evidence type="ECO:0000256" key="7">
    <source>
        <dbReference type="SAM" id="SignalP"/>
    </source>
</evidence>
<feature type="compositionally biased region" description="Basic and acidic residues" evidence="6">
    <location>
        <begin position="250"/>
        <end position="259"/>
    </location>
</feature>
<keyword evidence="2" id="KW-0479">Metal-binding</keyword>
<dbReference type="PRINTS" id="PR00138">
    <property type="entry name" value="MATRIXIN"/>
</dbReference>
<dbReference type="SUPFAM" id="SSF55486">
    <property type="entry name" value="Metalloproteases ('zincins'), catalytic domain"/>
    <property type="match status" value="1"/>
</dbReference>
<gene>
    <name evidence="9" type="ORF">YBN1229_v1_1120</name>
</gene>
<dbReference type="PANTHER" id="PTHR10201:SF323">
    <property type="entry name" value="MATRIX METALLOPROTEINASE-21"/>
    <property type="match status" value="1"/>
</dbReference>
<dbReference type="GO" id="GO:0030574">
    <property type="term" value="P:collagen catabolic process"/>
    <property type="evidence" value="ECO:0007669"/>
    <property type="project" value="TreeGrafter"/>
</dbReference>
<dbReference type="InterPro" id="IPR021190">
    <property type="entry name" value="Pept_M10A"/>
</dbReference>
<dbReference type="InterPro" id="IPR024079">
    <property type="entry name" value="MetalloPept_cat_dom_sf"/>
</dbReference>
<dbReference type="GO" id="GO:0004222">
    <property type="term" value="F:metalloendopeptidase activity"/>
    <property type="evidence" value="ECO:0007669"/>
    <property type="project" value="InterPro"/>
</dbReference>
<accession>A0A0D6JCS6</accession>
<feature type="chain" id="PRO_5002306342" description="Peptidase metallopeptidase domain-containing protein" evidence="7">
    <location>
        <begin position="26"/>
        <end position="270"/>
    </location>
</feature>
<feature type="region of interest" description="Disordered" evidence="6">
    <location>
        <begin position="234"/>
        <end position="270"/>
    </location>
</feature>
<evidence type="ECO:0000256" key="5">
    <source>
        <dbReference type="ARBA" id="ARBA00023049"/>
    </source>
</evidence>
<dbReference type="KEGG" id="fiy:BN1229_v1_1120"/>
<evidence type="ECO:0000256" key="6">
    <source>
        <dbReference type="SAM" id="MobiDB-lite"/>
    </source>
</evidence>
<dbReference type="AlphaFoldDB" id="A0A0D6JCS6"/>
<evidence type="ECO:0000313" key="10">
    <source>
        <dbReference type="Proteomes" id="UP000033187"/>
    </source>
</evidence>
<reference evidence="10" key="1">
    <citation type="submission" date="2015-02" db="EMBL/GenBank/DDBJ databases">
        <authorList>
            <person name="Chooi Y.-H."/>
        </authorList>
    </citation>
    <scope>NUCLEOTIDE SEQUENCE [LARGE SCALE GENOMIC DNA]</scope>
    <source>
        <strain evidence="10">strain Y</strain>
    </source>
</reference>
<sequence length="270" mass="29561">MIRGIYCALASFIAAHIFLAPAVLAEEDNYKLLKLQGHFARWSPIQSSETTVVTYAFANKIVHSKDARNCGAMQPMGKALDHSRISMRQFREEFTKATRMWEEAANIRFVEAATPQVANILIGAQVRGIGRAFTNVELAADRVSPGTRQIKRSLICLNPDMPWKVGFDGDLAAYDLRYTLAHELGHAIGLDHPSERGSLMFYKYDETQHDLAVGDMAGAALIYGAGPKFAKAKAKTLTPPTELADTNSDGTEKADEPSSRRSSFGLGGKP</sequence>
<dbReference type="RefSeq" id="WP_052743718.1">
    <property type="nucleotide sequence ID" value="NZ_LN829118.1"/>
</dbReference>
<feature type="signal peptide" evidence="7">
    <location>
        <begin position="1"/>
        <end position="25"/>
    </location>
</feature>
<protein>
    <recommendedName>
        <fullName evidence="8">Peptidase metallopeptidase domain-containing protein</fullName>
    </recommendedName>
</protein>
<evidence type="ECO:0000256" key="4">
    <source>
        <dbReference type="ARBA" id="ARBA00022833"/>
    </source>
</evidence>
<dbReference type="InterPro" id="IPR006026">
    <property type="entry name" value="Peptidase_Metallo"/>
</dbReference>
<dbReference type="SMART" id="SM00235">
    <property type="entry name" value="ZnMc"/>
    <property type="match status" value="1"/>
</dbReference>
<evidence type="ECO:0000256" key="3">
    <source>
        <dbReference type="ARBA" id="ARBA00022801"/>
    </source>
</evidence>
<keyword evidence="3" id="KW-0378">Hydrolase</keyword>
<dbReference type="Gene3D" id="3.40.390.10">
    <property type="entry name" value="Collagenase (Catalytic Domain)"/>
    <property type="match status" value="1"/>
</dbReference>
<proteinExistence type="predicted"/>
<evidence type="ECO:0000256" key="1">
    <source>
        <dbReference type="ARBA" id="ARBA00022670"/>
    </source>
</evidence>
<dbReference type="GO" id="GO:0030198">
    <property type="term" value="P:extracellular matrix organization"/>
    <property type="evidence" value="ECO:0007669"/>
    <property type="project" value="TreeGrafter"/>
</dbReference>
<dbReference type="InterPro" id="IPR001818">
    <property type="entry name" value="Pept_M10_metallopeptidase"/>
</dbReference>
<evidence type="ECO:0000313" key="9">
    <source>
        <dbReference type="EMBL" id="CPR17139.1"/>
    </source>
</evidence>
<dbReference type="PANTHER" id="PTHR10201">
    <property type="entry name" value="MATRIX METALLOPROTEINASE"/>
    <property type="match status" value="1"/>
</dbReference>
<dbReference type="Pfam" id="PF00413">
    <property type="entry name" value="Peptidase_M10"/>
    <property type="match status" value="1"/>
</dbReference>
<keyword evidence="7" id="KW-0732">Signal</keyword>